<evidence type="ECO:0000259" key="1">
    <source>
        <dbReference type="PROSITE" id="PS50013"/>
    </source>
</evidence>
<organism evidence="2 3">
    <name type="scientific">Phytophthora fragariaefolia</name>
    <dbReference type="NCBI Taxonomy" id="1490495"/>
    <lineage>
        <taxon>Eukaryota</taxon>
        <taxon>Sar</taxon>
        <taxon>Stramenopiles</taxon>
        <taxon>Oomycota</taxon>
        <taxon>Peronosporomycetes</taxon>
        <taxon>Peronosporales</taxon>
        <taxon>Peronosporaceae</taxon>
        <taxon>Phytophthora</taxon>
    </lineage>
</organism>
<evidence type="ECO:0000313" key="2">
    <source>
        <dbReference type="EMBL" id="GMF48750.1"/>
    </source>
</evidence>
<dbReference type="InterPro" id="IPR016197">
    <property type="entry name" value="Chromo-like_dom_sf"/>
</dbReference>
<feature type="domain" description="Chromo" evidence="1">
    <location>
        <begin position="156"/>
        <end position="196"/>
    </location>
</feature>
<comment type="caution">
    <text evidence="2">The sequence shown here is derived from an EMBL/GenBank/DDBJ whole genome shotgun (WGS) entry which is preliminary data.</text>
</comment>
<sequence length="196" mass="22099">MTGLPATSPLDSIARPGEPQMTNMEDLIQIRTANVAVQQEALRPLHRAAAHASSTKRVSSRQSKAKARGTAMAQYGIGDYVLYVDVWSRTQAKLGVRWCGPAQVLGTVSNWILVIKNLITGKTREPHASRLKFYWDATLDVTEDLLLHIAHNGEGHVVKRLRESRYVKEQKRYEVFVVWRSLSELENPWEPATVLK</sequence>
<dbReference type="PROSITE" id="PS50013">
    <property type="entry name" value="CHROMO_2"/>
    <property type="match status" value="1"/>
</dbReference>
<keyword evidence="3" id="KW-1185">Reference proteome</keyword>
<reference evidence="2" key="1">
    <citation type="submission" date="2023-04" db="EMBL/GenBank/DDBJ databases">
        <title>Phytophthora fragariaefolia NBRC 109709.</title>
        <authorList>
            <person name="Ichikawa N."/>
            <person name="Sato H."/>
            <person name="Tonouchi N."/>
        </authorList>
    </citation>
    <scope>NUCLEOTIDE SEQUENCE</scope>
    <source>
        <strain evidence="2">NBRC 109709</strain>
    </source>
</reference>
<dbReference type="InterPro" id="IPR000953">
    <property type="entry name" value="Chromo/chromo_shadow_dom"/>
</dbReference>
<dbReference type="EMBL" id="BSXT01002401">
    <property type="protein sequence ID" value="GMF48750.1"/>
    <property type="molecule type" value="Genomic_DNA"/>
</dbReference>
<name>A0A9W6XZW2_9STRA</name>
<evidence type="ECO:0000313" key="3">
    <source>
        <dbReference type="Proteomes" id="UP001165121"/>
    </source>
</evidence>
<protein>
    <submittedName>
        <fullName evidence="2">Unnamed protein product</fullName>
    </submittedName>
</protein>
<dbReference type="Proteomes" id="UP001165121">
    <property type="component" value="Unassembled WGS sequence"/>
</dbReference>
<dbReference type="AlphaFoldDB" id="A0A9W6XZW2"/>
<proteinExistence type="predicted"/>
<gene>
    <name evidence="2" type="ORF">Pfra01_001897800</name>
</gene>
<dbReference type="OrthoDB" id="78677at2759"/>
<dbReference type="SUPFAM" id="SSF54160">
    <property type="entry name" value="Chromo domain-like"/>
    <property type="match status" value="1"/>
</dbReference>
<accession>A0A9W6XZW2</accession>